<feature type="compositionally biased region" description="Basic and acidic residues" evidence="1">
    <location>
        <begin position="39"/>
        <end position="48"/>
    </location>
</feature>
<dbReference type="AlphaFoldDB" id="A0A1X6MQA9"/>
<dbReference type="GeneID" id="36331791"/>
<evidence type="ECO:0000256" key="1">
    <source>
        <dbReference type="SAM" id="MobiDB-lite"/>
    </source>
</evidence>
<accession>A0A1X6MQA9</accession>
<name>A0A1X6MQA9_9APHY</name>
<feature type="non-terminal residue" evidence="2">
    <location>
        <position position="1"/>
    </location>
</feature>
<feature type="region of interest" description="Disordered" evidence="1">
    <location>
        <begin position="27"/>
        <end position="48"/>
    </location>
</feature>
<keyword evidence="3" id="KW-1185">Reference proteome</keyword>
<dbReference type="EMBL" id="KZ110605">
    <property type="protein sequence ID" value="OSX58313.1"/>
    <property type="molecule type" value="Genomic_DNA"/>
</dbReference>
<dbReference type="OrthoDB" id="10408869at2759"/>
<reference evidence="2 3" key="1">
    <citation type="submission" date="2017-04" db="EMBL/GenBank/DDBJ databases">
        <title>Genome Sequence of the Model Brown-Rot Fungus Postia placenta SB12.</title>
        <authorList>
            <consortium name="DOE Joint Genome Institute"/>
            <person name="Gaskell J."/>
            <person name="Kersten P."/>
            <person name="Larrondo L.F."/>
            <person name="Canessa P."/>
            <person name="Martinez D."/>
            <person name="Hibbett D."/>
            <person name="Schmoll M."/>
            <person name="Kubicek C.P."/>
            <person name="Martinez A.T."/>
            <person name="Yadav J."/>
            <person name="Master E."/>
            <person name="Magnuson J.K."/>
            <person name="James T."/>
            <person name="Yaver D."/>
            <person name="Berka R."/>
            <person name="Labutti K."/>
            <person name="Lipzen A."/>
            <person name="Aerts A."/>
            <person name="Barry K."/>
            <person name="Henrissat B."/>
            <person name="Blanchette R."/>
            <person name="Grigoriev I."/>
            <person name="Cullen D."/>
        </authorList>
    </citation>
    <scope>NUCLEOTIDE SEQUENCE [LARGE SCALE GENOMIC DNA]</scope>
    <source>
        <strain evidence="2 3">MAD-698-R-SB12</strain>
    </source>
</reference>
<sequence length="103" mass="11288">EDSLRAVWDVDVDEVLGVECVDLALAGSHDGWGEDGEEPSPRVREDKHRPLKCRCQATGRYLEARGVRLVLTEAMHADAAPGAGESERLRQRGPSCAVHCRPI</sequence>
<evidence type="ECO:0000313" key="2">
    <source>
        <dbReference type="EMBL" id="OSX58313.1"/>
    </source>
</evidence>
<proteinExistence type="predicted"/>
<dbReference type="RefSeq" id="XP_024335107.1">
    <property type="nucleotide sequence ID" value="XM_024486842.1"/>
</dbReference>
<protein>
    <submittedName>
        <fullName evidence="2">Uncharacterized protein</fullName>
    </submittedName>
</protein>
<organism evidence="2 3">
    <name type="scientific">Postia placenta MAD-698-R-SB12</name>
    <dbReference type="NCBI Taxonomy" id="670580"/>
    <lineage>
        <taxon>Eukaryota</taxon>
        <taxon>Fungi</taxon>
        <taxon>Dikarya</taxon>
        <taxon>Basidiomycota</taxon>
        <taxon>Agaricomycotina</taxon>
        <taxon>Agaricomycetes</taxon>
        <taxon>Polyporales</taxon>
        <taxon>Adustoporiaceae</taxon>
        <taxon>Rhodonia</taxon>
    </lineage>
</organism>
<dbReference type="Proteomes" id="UP000194127">
    <property type="component" value="Unassembled WGS sequence"/>
</dbReference>
<gene>
    <name evidence="2" type="ORF">POSPLADRAFT_1154347</name>
</gene>
<evidence type="ECO:0000313" key="3">
    <source>
        <dbReference type="Proteomes" id="UP000194127"/>
    </source>
</evidence>